<evidence type="ECO:0000313" key="10">
    <source>
        <dbReference type="Proteomes" id="UP000255382"/>
    </source>
</evidence>
<evidence type="ECO:0000256" key="7">
    <source>
        <dbReference type="SAM" id="Phobius"/>
    </source>
</evidence>
<dbReference type="Pfam" id="PF07690">
    <property type="entry name" value="MFS_1"/>
    <property type="match status" value="1"/>
</dbReference>
<dbReference type="InterPro" id="IPR036259">
    <property type="entry name" value="MFS_trans_sf"/>
</dbReference>
<accession>A0A378B1B1</accession>
<dbReference type="InterPro" id="IPR020846">
    <property type="entry name" value="MFS_dom"/>
</dbReference>
<keyword evidence="2" id="KW-1003">Cell membrane</keyword>
<evidence type="ECO:0000256" key="5">
    <source>
        <dbReference type="ARBA" id="ARBA00023136"/>
    </source>
</evidence>
<sequence length="268" mass="29200">MAIETLAARTGATPLRIRRVQKITLTLLFIAGIVNFLDRSSLSVAGEAIRADLGLSATEFGVLLSAFSLSYGFAQLPSGILLDRLGPRIVLGAGLIFWSAMQALTGMVNSFSHFILLRIGLGIGEAPFMPAGVKSINDWYAQRERGTAVGIFNSSTVLGQAIAPPALVIMQLAWGWRTMFVVIGLAGIVVGLCWYVGYRNRRQFTLQEEEQQYLASEEAARPALKFSEWLALFKRRTTWGMILGFSGVNYTAGCISPGYPAICRRSRG</sequence>
<feature type="transmembrane region" description="Helical" evidence="7">
    <location>
        <begin position="174"/>
        <end position="197"/>
    </location>
</feature>
<gene>
    <name evidence="9" type="primary">yjjL_1</name>
    <name evidence="9" type="ORF">NCTC5050_04050</name>
</gene>
<evidence type="ECO:0000256" key="4">
    <source>
        <dbReference type="ARBA" id="ARBA00022989"/>
    </source>
</evidence>
<dbReference type="PANTHER" id="PTHR11662">
    <property type="entry name" value="SOLUTE CARRIER FAMILY 17"/>
    <property type="match status" value="1"/>
</dbReference>
<keyword evidence="5 7" id="KW-0472">Membrane</keyword>
<dbReference type="GO" id="GO:0016020">
    <property type="term" value="C:membrane"/>
    <property type="evidence" value="ECO:0007669"/>
    <property type="project" value="UniProtKB-SubCell"/>
</dbReference>
<dbReference type="Proteomes" id="UP000255382">
    <property type="component" value="Unassembled WGS sequence"/>
</dbReference>
<feature type="transmembrane region" description="Helical" evidence="7">
    <location>
        <begin position="20"/>
        <end position="37"/>
    </location>
</feature>
<evidence type="ECO:0000313" key="9">
    <source>
        <dbReference type="EMBL" id="STV26972.1"/>
    </source>
</evidence>
<name>A0A378B1B1_KLEPO</name>
<dbReference type="Gene3D" id="1.20.1250.20">
    <property type="entry name" value="MFS general substrate transporter like domains"/>
    <property type="match status" value="1"/>
</dbReference>
<dbReference type="EMBL" id="UGLZ01000005">
    <property type="protein sequence ID" value="STV26972.1"/>
    <property type="molecule type" value="Genomic_DNA"/>
</dbReference>
<dbReference type="PANTHER" id="PTHR11662:SF399">
    <property type="entry name" value="FI19708P1-RELATED"/>
    <property type="match status" value="1"/>
</dbReference>
<dbReference type="InterPro" id="IPR011701">
    <property type="entry name" value="MFS"/>
</dbReference>
<evidence type="ECO:0000259" key="8">
    <source>
        <dbReference type="PROSITE" id="PS50850"/>
    </source>
</evidence>
<feature type="transmembrane region" description="Helical" evidence="7">
    <location>
        <begin position="89"/>
        <end position="108"/>
    </location>
</feature>
<proteinExistence type="inferred from homology"/>
<feature type="transmembrane region" description="Helical" evidence="7">
    <location>
        <begin position="60"/>
        <end position="82"/>
    </location>
</feature>
<evidence type="ECO:0000256" key="3">
    <source>
        <dbReference type="ARBA" id="ARBA00022692"/>
    </source>
</evidence>
<feature type="domain" description="Major facilitator superfamily (MFS) profile" evidence="8">
    <location>
        <begin position="24"/>
        <end position="268"/>
    </location>
</feature>
<keyword evidence="4 7" id="KW-1133">Transmembrane helix</keyword>
<dbReference type="PROSITE" id="PS50850">
    <property type="entry name" value="MFS"/>
    <property type="match status" value="1"/>
</dbReference>
<evidence type="ECO:0000256" key="2">
    <source>
        <dbReference type="ARBA" id="ARBA00022475"/>
    </source>
</evidence>
<organism evidence="9 10">
    <name type="scientific">Klebsiella pneumoniae subsp. ozaenae</name>
    <dbReference type="NCBI Taxonomy" id="574"/>
    <lineage>
        <taxon>Bacteria</taxon>
        <taxon>Pseudomonadati</taxon>
        <taxon>Pseudomonadota</taxon>
        <taxon>Gammaproteobacteria</taxon>
        <taxon>Enterobacterales</taxon>
        <taxon>Enterobacteriaceae</taxon>
        <taxon>Klebsiella/Raoultella group</taxon>
        <taxon>Klebsiella</taxon>
        <taxon>Klebsiella pneumoniae complex</taxon>
    </lineage>
</organism>
<dbReference type="InterPro" id="IPR050382">
    <property type="entry name" value="MFS_Na/Anion_cotransporter"/>
</dbReference>
<evidence type="ECO:0000256" key="1">
    <source>
        <dbReference type="ARBA" id="ARBA00004141"/>
    </source>
</evidence>
<dbReference type="SUPFAM" id="SSF103473">
    <property type="entry name" value="MFS general substrate transporter"/>
    <property type="match status" value="1"/>
</dbReference>
<keyword evidence="3 7" id="KW-0812">Transmembrane</keyword>
<evidence type="ECO:0000256" key="6">
    <source>
        <dbReference type="ARBA" id="ARBA00038514"/>
    </source>
</evidence>
<keyword evidence="10" id="KW-1185">Reference proteome</keyword>
<reference evidence="9 10" key="1">
    <citation type="submission" date="2018-06" db="EMBL/GenBank/DDBJ databases">
        <authorList>
            <consortium name="Pathogen Informatics"/>
            <person name="Doyle S."/>
        </authorList>
    </citation>
    <scope>NUCLEOTIDE SEQUENCE [LARGE SCALE GENOMIC DNA]</scope>
    <source>
        <strain evidence="9 10">NCTC5050</strain>
    </source>
</reference>
<comment type="subcellular location">
    <subcellularLocation>
        <location evidence="1">Membrane</location>
        <topology evidence="1">Multi-pass membrane protein</topology>
    </subcellularLocation>
</comment>
<comment type="similarity">
    <text evidence="6">Belongs to the major facilitator superfamily. Phthalate permease family.</text>
</comment>
<protein>
    <submittedName>
        <fullName evidence="9">D-galactonate transporter</fullName>
    </submittedName>
</protein>
<dbReference type="AlphaFoldDB" id="A0A378B1B1"/>
<dbReference type="GO" id="GO:0022857">
    <property type="term" value="F:transmembrane transporter activity"/>
    <property type="evidence" value="ECO:0007669"/>
    <property type="project" value="InterPro"/>
</dbReference>